<dbReference type="Gene3D" id="2.160.10.10">
    <property type="entry name" value="Hexapeptide repeat proteins"/>
    <property type="match status" value="1"/>
</dbReference>
<proteinExistence type="predicted"/>
<dbReference type="EMBL" id="PQAP01000004">
    <property type="protein sequence ID" value="PWB76152.1"/>
    <property type="molecule type" value="Genomic_DNA"/>
</dbReference>
<evidence type="ECO:0008006" key="4">
    <source>
        <dbReference type="Google" id="ProtNLM"/>
    </source>
</evidence>
<name>A0A855XCM2_9BACT</name>
<dbReference type="PANTHER" id="PTHR23416">
    <property type="entry name" value="SIALIC ACID SYNTHASE-RELATED"/>
    <property type="match status" value="1"/>
</dbReference>
<dbReference type="InterPro" id="IPR011004">
    <property type="entry name" value="Trimer_LpxA-like_sf"/>
</dbReference>
<comment type="caution">
    <text evidence="2">The sequence shown here is derived from an EMBL/GenBank/DDBJ whole genome shotgun (WGS) entry which is preliminary data.</text>
</comment>
<dbReference type="Proteomes" id="UP000250918">
    <property type="component" value="Unassembled WGS sequence"/>
</dbReference>
<reference evidence="2 3" key="1">
    <citation type="journal article" date="2018" name="ISME J.">
        <title>A methanotrophic archaeon couples anaerobic oxidation of methane to Fe(III) reduction.</title>
        <authorList>
            <person name="Cai C."/>
            <person name="Leu A.O."/>
            <person name="Xie G.J."/>
            <person name="Guo J."/>
            <person name="Feng Y."/>
            <person name="Zhao J.X."/>
            <person name="Tyson G.W."/>
            <person name="Yuan Z."/>
            <person name="Hu S."/>
        </authorList>
    </citation>
    <scope>NUCLEOTIDE SEQUENCE [LARGE SCALE GENOMIC DNA]</scope>
    <source>
        <strain evidence="2">FeB_12</strain>
    </source>
</reference>
<dbReference type="AlphaFoldDB" id="A0A855XCM2"/>
<dbReference type="InterPro" id="IPR051159">
    <property type="entry name" value="Hexapeptide_acetyltransf"/>
</dbReference>
<evidence type="ECO:0000256" key="1">
    <source>
        <dbReference type="SAM" id="MobiDB-lite"/>
    </source>
</evidence>
<dbReference type="CDD" id="cd04647">
    <property type="entry name" value="LbH_MAT_like"/>
    <property type="match status" value="1"/>
</dbReference>
<dbReference type="SUPFAM" id="SSF51161">
    <property type="entry name" value="Trimeric LpxA-like enzymes"/>
    <property type="match status" value="1"/>
</dbReference>
<organism evidence="2 3">
    <name type="scientific">candidate division GN15 bacterium</name>
    <dbReference type="NCBI Taxonomy" id="2072418"/>
    <lineage>
        <taxon>Bacteria</taxon>
        <taxon>candidate division GN15</taxon>
    </lineage>
</organism>
<protein>
    <recommendedName>
        <fullName evidence="4">Acyltransferase</fullName>
    </recommendedName>
</protein>
<evidence type="ECO:0000313" key="3">
    <source>
        <dbReference type="Proteomes" id="UP000250918"/>
    </source>
</evidence>
<gene>
    <name evidence="2" type="ORF">C3F09_00965</name>
</gene>
<evidence type="ECO:0000313" key="2">
    <source>
        <dbReference type="EMBL" id="PWB76152.1"/>
    </source>
</evidence>
<accession>A0A855XCM2</accession>
<dbReference type="InterPro" id="IPR001451">
    <property type="entry name" value="Hexapep"/>
</dbReference>
<dbReference type="Pfam" id="PF00132">
    <property type="entry name" value="Hexapep"/>
    <property type="match status" value="1"/>
</dbReference>
<feature type="region of interest" description="Disordered" evidence="1">
    <location>
        <begin position="176"/>
        <end position="195"/>
    </location>
</feature>
<sequence length="195" mass="21070">MFTLLRLFYWDLKHRQGRFGMLQSLVRDCPGEFGVQLRSRLYRKYFGKIGANLRVLQDVRIRNPQSIIAGDNLSLGDSNFLQAAGGIEFGDDVILGPGVKIWSANHRFDNSSARIADQGYDYKKVTIGSGVWIGANAFIMPGATIGDGVVISAGAVVGGKPIPSFKIVAGNPARVIGARDPGQPASDSMAEQDRS</sequence>